<evidence type="ECO:0000256" key="1">
    <source>
        <dbReference type="ARBA" id="ARBA00009861"/>
    </source>
</evidence>
<evidence type="ECO:0000313" key="5">
    <source>
        <dbReference type="Proteomes" id="UP001202328"/>
    </source>
</evidence>
<sequence length="363" mass="40458">MDNLKKSLSETLSHFDPLAGTITKENQSILCDDYGVEFLETRVDVKLSNVLKHHVDGCILNRFVSTNLHYNNESGNSRDNLLQVVVQVNIFDCGGMVIGVSVLHKIADAATASTFVSAWARTNALRTNAECKNVELITPSFDSASLFPPKEVPSFVLSSQTNQEDNDIVFKRFVFDSSKINPTKVETVSALLWKCVSKVAGKAEPAEPSKPFYGHSLGNLLAPVMEGSMNNPSENELSELVGNMRAEIRKLINGDYLKSKYKGNYELLSSMGDIHERFNKGDLTLYTITSWCRFPFYETDFGWGKPIWVCTVSVSNKNACTLIDTRDGNGVEAWVTLDKYQMSELETDQELREFASMGPITMD</sequence>
<evidence type="ECO:0000256" key="2">
    <source>
        <dbReference type="ARBA" id="ARBA00022679"/>
    </source>
</evidence>
<dbReference type="Proteomes" id="UP001202328">
    <property type="component" value="Unassembled WGS sequence"/>
</dbReference>
<evidence type="ECO:0000256" key="3">
    <source>
        <dbReference type="ARBA" id="ARBA00023315"/>
    </source>
</evidence>
<dbReference type="AlphaFoldDB" id="A0AAD4S899"/>
<dbReference type="InterPro" id="IPR023213">
    <property type="entry name" value="CAT-like_dom_sf"/>
</dbReference>
<evidence type="ECO:0000313" key="4">
    <source>
        <dbReference type="EMBL" id="KAI3866296.1"/>
    </source>
</evidence>
<organism evidence="4 5">
    <name type="scientific">Papaver atlanticum</name>
    <dbReference type="NCBI Taxonomy" id="357466"/>
    <lineage>
        <taxon>Eukaryota</taxon>
        <taxon>Viridiplantae</taxon>
        <taxon>Streptophyta</taxon>
        <taxon>Embryophyta</taxon>
        <taxon>Tracheophyta</taxon>
        <taxon>Spermatophyta</taxon>
        <taxon>Magnoliopsida</taxon>
        <taxon>Ranunculales</taxon>
        <taxon>Papaveraceae</taxon>
        <taxon>Papaveroideae</taxon>
        <taxon>Papaver</taxon>
    </lineage>
</organism>
<dbReference type="Gene3D" id="3.30.559.10">
    <property type="entry name" value="Chloramphenicol acetyltransferase-like domain"/>
    <property type="match status" value="2"/>
</dbReference>
<gene>
    <name evidence="4" type="ORF">MKW98_007951</name>
</gene>
<proteinExistence type="inferred from homology"/>
<dbReference type="PANTHER" id="PTHR31623">
    <property type="entry name" value="F21J9.9"/>
    <property type="match status" value="1"/>
</dbReference>
<protein>
    <submittedName>
        <fullName evidence="4">Uncharacterized protein</fullName>
    </submittedName>
</protein>
<keyword evidence="2" id="KW-0808">Transferase</keyword>
<dbReference type="PANTHER" id="PTHR31623:SF17">
    <property type="entry name" value="F21J9.9"/>
    <property type="match status" value="1"/>
</dbReference>
<reference evidence="4" key="1">
    <citation type="submission" date="2022-04" db="EMBL/GenBank/DDBJ databases">
        <title>A functionally conserved STORR gene fusion in Papaver species that diverged 16.8 million years ago.</title>
        <authorList>
            <person name="Catania T."/>
        </authorList>
    </citation>
    <scope>NUCLEOTIDE SEQUENCE</scope>
    <source>
        <strain evidence="4">S-188037</strain>
    </source>
</reference>
<keyword evidence="3" id="KW-0012">Acyltransferase</keyword>
<dbReference type="GO" id="GO:0016746">
    <property type="term" value="F:acyltransferase activity"/>
    <property type="evidence" value="ECO:0007669"/>
    <property type="project" value="UniProtKB-KW"/>
</dbReference>
<keyword evidence="5" id="KW-1185">Reference proteome</keyword>
<dbReference type="EMBL" id="JAJJMB010013673">
    <property type="protein sequence ID" value="KAI3866296.1"/>
    <property type="molecule type" value="Genomic_DNA"/>
</dbReference>
<dbReference type="Pfam" id="PF02458">
    <property type="entry name" value="Transferase"/>
    <property type="match status" value="1"/>
</dbReference>
<accession>A0AAD4S899</accession>
<name>A0AAD4S899_9MAGN</name>
<comment type="similarity">
    <text evidence="1">Belongs to the plant acyltransferase family.</text>
</comment>
<comment type="caution">
    <text evidence="4">The sequence shown here is derived from an EMBL/GenBank/DDBJ whole genome shotgun (WGS) entry which is preliminary data.</text>
</comment>